<protein>
    <recommendedName>
        <fullName evidence="1">Helitron helicase-like domain-containing protein</fullName>
    </recommendedName>
</protein>
<evidence type="ECO:0000259" key="1">
    <source>
        <dbReference type="Pfam" id="PF14214"/>
    </source>
</evidence>
<sequence>MDAAPSEDPVNVGMKVILPATVYGSPRSYSEAFQDAMSIVRQLGKPDVFITFTSNPKWPEIKSALNPGEVACDRPDLSYRVFKLKFTALMDGILKKEILGTVKAHTATIEYHNRGLPH</sequence>
<keyword evidence="3" id="KW-1185">Reference proteome</keyword>
<proteinExistence type="predicted"/>
<gene>
    <name evidence="2" type="ORF">RRG08_047023</name>
</gene>
<dbReference type="Pfam" id="PF14214">
    <property type="entry name" value="Helitron_like_N"/>
    <property type="match status" value="1"/>
</dbReference>
<accession>A0AAE1E5H0</accession>
<comment type="caution">
    <text evidence="2">The sequence shown here is derived from an EMBL/GenBank/DDBJ whole genome shotgun (WGS) entry which is preliminary data.</text>
</comment>
<dbReference type="AlphaFoldDB" id="A0AAE1E5H0"/>
<evidence type="ECO:0000313" key="3">
    <source>
        <dbReference type="Proteomes" id="UP001283361"/>
    </source>
</evidence>
<evidence type="ECO:0000313" key="2">
    <source>
        <dbReference type="EMBL" id="KAK3794747.1"/>
    </source>
</evidence>
<dbReference type="Proteomes" id="UP001283361">
    <property type="component" value="Unassembled WGS sequence"/>
</dbReference>
<name>A0AAE1E5H0_9GAST</name>
<dbReference type="PANTHER" id="PTHR45786">
    <property type="entry name" value="DNA BINDING PROTEIN-LIKE"/>
    <property type="match status" value="1"/>
</dbReference>
<dbReference type="PANTHER" id="PTHR45786:SF74">
    <property type="entry name" value="ATP-DEPENDENT DNA HELICASE"/>
    <property type="match status" value="1"/>
</dbReference>
<organism evidence="2 3">
    <name type="scientific">Elysia crispata</name>
    <name type="common">lettuce slug</name>
    <dbReference type="NCBI Taxonomy" id="231223"/>
    <lineage>
        <taxon>Eukaryota</taxon>
        <taxon>Metazoa</taxon>
        <taxon>Spiralia</taxon>
        <taxon>Lophotrochozoa</taxon>
        <taxon>Mollusca</taxon>
        <taxon>Gastropoda</taxon>
        <taxon>Heterobranchia</taxon>
        <taxon>Euthyneura</taxon>
        <taxon>Panpulmonata</taxon>
        <taxon>Sacoglossa</taxon>
        <taxon>Placobranchoidea</taxon>
        <taxon>Plakobranchidae</taxon>
        <taxon>Elysia</taxon>
    </lineage>
</organism>
<feature type="domain" description="Helitron helicase-like" evidence="1">
    <location>
        <begin position="9"/>
        <end position="118"/>
    </location>
</feature>
<dbReference type="InterPro" id="IPR025476">
    <property type="entry name" value="Helitron_helicase-like"/>
</dbReference>
<reference evidence="2" key="1">
    <citation type="journal article" date="2023" name="G3 (Bethesda)">
        <title>A reference genome for the long-term kleptoplast-retaining sea slug Elysia crispata morphotype clarki.</title>
        <authorList>
            <person name="Eastman K.E."/>
            <person name="Pendleton A.L."/>
            <person name="Shaikh M.A."/>
            <person name="Suttiyut T."/>
            <person name="Ogas R."/>
            <person name="Tomko P."/>
            <person name="Gavelis G."/>
            <person name="Widhalm J.R."/>
            <person name="Wisecaver J.H."/>
        </authorList>
    </citation>
    <scope>NUCLEOTIDE SEQUENCE</scope>
    <source>
        <strain evidence="2">ECLA1</strain>
    </source>
</reference>
<dbReference type="EMBL" id="JAWDGP010001093">
    <property type="protein sequence ID" value="KAK3794747.1"/>
    <property type="molecule type" value="Genomic_DNA"/>
</dbReference>